<evidence type="ECO:0000256" key="3">
    <source>
        <dbReference type="SAM" id="MobiDB-lite"/>
    </source>
</evidence>
<dbReference type="GO" id="GO:0004722">
    <property type="term" value="F:protein serine/threonine phosphatase activity"/>
    <property type="evidence" value="ECO:0007669"/>
    <property type="project" value="InterPro"/>
</dbReference>
<accession>A0AAU9KFC0</accession>
<protein>
    <recommendedName>
        <fullName evidence="4">PPM-type phosphatase domain-containing protein</fullName>
    </recommendedName>
</protein>
<feature type="domain" description="PPM-type phosphatase" evidence="4">
    <location>
        <begin position="64"/>
        <end position="386"/>
    </location>
</feature>
<dbReference type="SMART" id="SM00332">
    <property type="entry name" value="PP2Cc"/>
    <property type="match status" value="1"/>
</dbReference>
<evidence type="ECO:0000313" key="6">
    <source>
        <dbReference type="Proteomes" id="UP001162131"/>
    </source>
</evidence>
<evidence type="ECO:0000259" key="4">
    <source>
        <dbReference type="PROSITE" id="PS51746"/>
    </source>
</evidence>
<name>A0AAU9KFC0_9CILI</name>
<dbReference type="InterPro" id="IPR001932">
    <property type="entry name" value="PPM-type_phosphatase-like_dom"/>
</dbReference>
<feature type="region of interest" description="Disordered" evidence="3">
    <location>
        <begin position="188"/>
        <end position="208"/>
    </location>
</feature>
<keyword evidence="6" id="KW-1185">Reference proteome</keyword>
<dbReference type="GO" id="GO:0016020">
    <property type="term" value="C:membrane"/>
    <property type="evidence" value="ECO:0007669"/>
    <property type="project" value="UniProtKB-SubCell"/>
</dbReference>
<dbReference type="AlphaFoldDB" id="A0AAU9KFC0"/>
<comment type="subcellular location">
    <subcellularLocation>
        <location evidence="1">Membrane</location>
    </subcellularLocation>
</comment>
<dbReference type="CDD" id="cd00143">
    <property type="entry name" value="PP2Cc"/>
    <property type="match status" value="1"/>
</dbReference>
<dbReference type="Gene3D" id="3.60.40.10">
    <property type="entry name" value="PPM-type phosphatase domain"/>
    <property type="match status" value="1"/>
</dbReference>
<comment type="caution">
    <text evidence="5">The sequence shown here is derived from an EMBL/GenBank/DDBJ whole genome shotgun (WGS) entry which is preliminary data.</text>
</comment>
<sequence>MGNWCINASQKIQSIQDLQYFNSVLLKVTDRDHHVRHSSEEIHLPGPIHQQSLLTTVYKLPLRICGSVLPNLDHLDGKANPSMDTYAFLSKNGSLFCILFDGHGTEGDKIIAYCKKFMLNYFSENTEKFENSPKESITEMVIQCDEKLSESGISYSLSGCTAVVLVINSTGIHIGSVGHPQAVLATLPSDDSPTLNDEALEESDGGMEAGPYVRSIEPSRILVPIPLTVKQKPNHEVEYKRITEAGGIVERMVDELGQPIGPYRVWLNPGNLPGLTTSRTIGDALAKEIGVISTPVCNSFEIYPEADQFIVIASNGIWDVMDQLDVINFVEKFRTFCKGKSSEYPANANNSSIARLLCEEARYRWFGIVEKQNAMIDDISCIIIELSNVVPTMSLGESAKARASRVLEPWKSLAIDSEVYFGNKHAIRNDPARGSMTTGEIQNEVIEAAMELLKKEEEDGESNQNVLELL</sequence>
<dbReference type="Proteomes" id="UP001162131">
    <property type="component" value="Unassembled WGS sequence"/>
</dbReference>
<dbReference type="PROSITE" id="PS51746">
    <property type="entry name" value="PPM_2"/>
    <property type="match status" value="1"/>
</dbReference>
<dbReference type="PANTHER" id="PTHR47992">
    <property type="entry name" value="PROTEIN PHOSPHATASE"/>
    <property type="match status" value="1"/>
</dbReference>
<dbReference type="InterPro" id="IPR015655">
    <property type="entry name" value="PP2C"/>
</dbReference>
<dbReference type="Pfam" id="PF00481">
    <property type="entry name" value="PP2C"/>
    <property type="match status" value="2"/>
</dbReference>
<evidence type="ECO:0000256" key="2">
    <source>
        <dbReference type="ARBA" id="ARBA00023136"/>
    </source>
</evidence>
<evidence type="ECO:0000313" key="5">
    <source>
        <dbReference type="EMBL" id="CAG9332666.1"/>
    </source>
</evidence>
<proteinExistence type="predicted"/>
<keyword evidence="2" id="KW-0472">Membrane</keyword>
<dbReference type="EMBL" id="CAJZBQ010000055">
    <property type="protein sequence ID" value="CAG9332666.1"/>
    <property type="molecule type" value="Genomic_DNA"/>
</dbReference>
<dbReference type="InterPro" id="IPR036457">
    <property type="entry name" value="PPM-type-like_dom_sf"/>
</dbReference>
<evidence type="ECO:0000256" key="1">
    <source>
        <dbReference type="ARBA" id="ARBA00004370"/>
    </source>
</evidence>
<organism evidence="5 6">
    <name type="scientific">Blepharisma stoltei</name>
    <dbReference type="NCBI Taxonomy" id="1481888"/>
    <lineage>
        <taxon>Eukaryota</taxon>
        <taxon>Sar</taxon>
        <taxon>Alveolata</taxon>
        <taxon>Ciliophora</taxon>
        <taxon>Postciliodesmatophora</taxon>
        <taxon>Heterotrichea</taxon>
        <taxon>Heterotrichida</taxon>
        <taxon>Blepharismidae</taxon>
        <taxon>Blepharisma</taxon>
    </lineage>
</organism>
<reference evidence="5" key="1">
    <citation type="submission" date="2021-09" db="EMBL/GenBank/DDBJ databases">
        <authorList>
            <consortium name="AG Swart"/>
            <person name="Singh M."/>
            <person name="Singh A."/>
            <person name="Seah K."/>
            <person name="Emmerich C."/>
        </authorList>
    </citation>
    <scope>NUCLEOTIDE SEQUENCE</scope>
    <source>
        <strain evidence="5">ATCC30299</strain>
    </source>
</reference>
<gene>
    <name evidence="5" type="ORF">BSTOLATCC_MIC56958</name>
</gene>
<dbReference type="SUPFAM" id="SSF81606">
    <property type="entry name" value="PP2C-like"/>
    <property type="match status" value="1"/>
</dbReference>